<dbReference type="KEGG" id="pcm:AY601_2773"/>
<organism evidence="1 2">
    <name type="scientific">Pedobacter cryoconitis</name>
    <dbReference type="NCBI Taxonomy" id="188932"/>
    <lineage>
        <taxon>Bacteria</taxon>
        <taxon>Pseudomonadati</taxon>
        <taxon>Bacteroidota</taxon>
        <taxon>Sphingobacteriia</taxon>
        <taxon>Sphingobacteriales</taxon>
        <taxon>Sphingobacteriaceae</taxon>
        <taxon>Pedobacter</taxon>
    </lineage>
</organism>
<reference evidence="1 2" key="1">
    <citation type="submission" date="2016-03" db="EMBL/GenBank/DDBJ databases">
        <title>Complete genome sequence of Pedobacter cryoconitis PAMC 27485.</title>
        <authorList>
            <person name="Lee J."/>
            <person name="Kim O.-S."/>
        </authorList>
    </citation>
    <scope>NUCLEOTIDE SEQUENCE [LARGE SCALE GENOMIC DNA]</scope>
    <source>
        <strain evidence="1 2">PAMC 27485</strain>
    </source>
</reference>
<dbReference type="Pfam" id="PF02423">
    <property type="entry name" value="OCD_Mu_crystall"/>
    <property type="match status" value="1"/>
</dbReference>
<dbReference type="AlphaFoldDB" id="A0A127VE78"/>
<dbReference type="OrthoDB" id="9792005at2"/>
<protein>
    <submittedName>
        <fullName evidence="1">Ornithine cyclodeaminase</fullName>
    </submittedName>
</protein>
<dbReference type="PANTHER" id="PTHR13812:SF19">
    <property type="entry name" value="KETIMINE REDUCTASE MU-CRYSTALLIN"/>
    <property type="match status" value="1"/>
</dbReference>
<proteinExistence type="predicted"/>
<accession>A0A127VE78</accession>
<dbReference type="PANTHER" id="PTHR13812">
    <property type="entry name" value="KETIMINE REDUCTASE MU-CRYSTALLIN"/>
    <property type="match status" value="1"/>
</dbReference>
<evidence type="ECO:0000313" key="1">
    <source>
        <dbReference type="EMBL" id="AMP99656.1"/>
    </source>
</evidence>
<dbReference type="PIRSF" id="PIRSF001439">
    <property type="entry name" value="CryM"/>
    <property type="match status" value="1"/>
</dbReference>
<dbReference type="PATRIC" id="fig|188932.3.peg.2890"/>
<dbReference type="InterPro" id="IPR003462">
    <property type="entry name" value="ODC_Mu_crystall"/>
</dbReference>
<keyword evidence="2" id="KW-1185">Reference proteome</keyword>
<dbReference type="Gene3D" id="3.30.1780.10">
    <property type="entry name" value="ornithine cyclodeaminase, domain 1"/>
    <property type="match status" value="1"/>
</dbReference>
<evidence type="ECO:0000313" key="2">
    <source>
        <dbReference type="Proteomes" id="UP000071561"/>
    </source>
</evidence>
<dbReference type="GO" id="GO:0005737">
    <property type="term" value="C:cytoplasm"/>
    <property type="evidence" value="ECO:0007669"/>
    <property type="project" value="TreeGrafter"/>
</dbReference>
<dbReference type="EMBL" id="CP014504">
    <property type="protein sequence ID" value="AMP99656.1"/>
    <property type="molecule type" value="Genomic_DNA"/>
</dbReference>
<dbReference type="InterPro" id="IPR023401">
    <property type="entry name" value="ODC_N"/>
</dbReference>
<dbReference type="Gene3D" id="3.40.50.720">
    <property type="entry name" value="NAD(P)-binding Rossmann-like Domain"/>
    <property type="match status" value="1"/>
</dbReference>
<name>A0A127VE78_9SPHI</name>
<sequence length="323" mass="36003">MIYLNDEIIKKLNISWDNNIQVIIDTIACLRLNSTVQPIKPYLRYGDAKNRIIAMPAFVGGNINKAGIKWIASFPDNIHKGLARAHSVIVLNEADTGVPVGIINSGSISAIRTASVSGFIIKQFMEQRKSANLKIGIIGFGPIGQHHLSMCNQLLGDRIGKVLLYDKNTIQKESIPGDISAKAIIAENWEQVYSEADIFITCTASKECYIDKKPKDGSLHLNVSLRDYKPDVFPWFAKTIIVDNWEEVCRENTDIEVFHKVNGLQKADVKEIQDVFTKDFFASLTENQPVMFNPMGMAVFDIAMADNFLKLAQEANAGLLLED</sequence>
<gene>
    <name evidence="1" type="ORF">AY601_2773</name>
</gene>
<dbReference type="Proteomes" id="UP000071561">
    <property type="component" value="Chromosome"/>
</dbReference>
<dbReference type="SUPFAM" id="SSF51735">
    <property type="entry name" value="NAD(P)-binding Rossmann-fold domains"/>
    <property type="match status" value="1"/>
</dbReference>
<dbReference type="InterPro" id="IPR036291">
    <property type="entry name" value="NAD(P)-bd_dom_sf"/>
</dbReference>